<name>A0A6J4LBM4_9BACT</name>
<sequence length="156" mass="16075">MTRTLLHLIVTCVVSAAPAAAQREARIGYKDPGTATLVSLAIPGGGQLYSGETGRGAALLGVSLGGVALGVSATVSSAGVSCDEAFNCQDDTNYLPMALGYAVFLGSWIYGVIDADDSAQRMNARRGLVGGFPPRLSPVITADPQRATRMGLSIRF</sequence>
<evidence type="ECO:0008006" key="3">
    <source>
        <dbReference type="Google" id="ProtNLM"/>
    </source>
</evidence>
<keyword evidence="1" id="KW-0732">Signal</keyword>
<protein>
    <recommendedName>
        <fullName evidence="3">DUF5683 domain-containing protein</fullName>
    </recommendedName>
</protein>
<evidence type="ECO:0000313" key="2">
    <source>
        <dbReference type="EMBL" id="CAA9329112.1"/>
    </source>
</evidence>
<feature type="signal peptide" evidence="1">
    <location>
        <begin position="1"/>
        <end position="21"/>
    </location>
</feature>
<evidence type="ECO:0000256" key="1">
    <source>
        <dbReference type="SAM" id="SignalP"/>
    </source>
</evidence>
<reference evidence="2" key="1">
    <citation type="submission" date="2020-02" db="EMBL/GenBank/DDBJ databases">
        <authorList>
            <person name="Meier V. D."/>
        </authorList>
    </citation>
    <scope>NUCLEOTIDE SEQUENCE</scope>
    <source>
        <strain evidence="2">AVDCRST_MAG68</strain>
    </source>
</reference>
<organism evidence="2">
    <name type="scientific">uncultured Gemmatimonadota bacterium</name>
    <dbReference type="NCBI Taxonomy" id="203437"/>
    <lineage>
        <taxon>Bacteria</taxon>
        <taxon>Pseudomonadati</taxon>
        <taxon>Gemmatimonadota</taxon>
        <taxon>environmental samples</taxon>
    </lineage>
</organism>
<gene>
    <name evidence="2" type="ORF">AVDCRST_MAG68-2397</name>
</gene>
<accession>A0A6J4LBM4</accession>
<dbReference type="EMBL" id="CADCTW010000114">
    <property type="protein sequence ID" value="CAA9329112.1"/>
    <property type="molecule type" value="Genomic_DNA"/>
</dbReference>
<dbReference type="AlphaFoldDB" id="A0A6J4LBM4"/>
<proteinExistence type="predicted"/>
<feature type="chain" id="PRO_5026730962" description="DUF5683 domain-containing protein" evidence="1">
    <location>
        <begin position="22"/>
        <end position="156"/>
    </location>
</feature>